<evidence type="ECO:0000313" key="1">
    <source>
        <dbReference type="EMBL" id="OEZ91512.1"/>
    </source>
</evidence>
<name>A0A1E7W6C0_9BURK</name>
<reference evidence="2" key="1">
    <citation type="journal article" date="2016" name="Front. Microbiol.">
        <title>Molecular Keys to the Janthinobacterium and Duganella spp. Interaction with the Plant Pathogen Fusarium graminearum.</title>
        <authorList>
            <person name="Haack F.S."/>
            <person name="Poehlein A."/>
            <person name="Kroger C."/>
            <person name="Voigt C.A."/>
            <person name="Piepenbring M."/>
            <person name="Bode H.B."/>
            <person name="Daniel R."/>
            <person name="Schafer W."/>
            <person name="Streit W.R."/>
        </authorList>
    </citation>
    <scope>NUCLEOTIDE SEQUENCE [LARGE SCALE GENOMIC DNA]</scope>
    <source>
        <strain evidence="2">T54</strain>
    </source>
</reference>
<protein>
    <submittedName>
        <fullName evidence="1">Uncharacterized protein</fullName>
    </submittedName>
</protein>
<gene>
    <name evidence="1" type="ORF">DUPY_51240</name>
</gene>
<dbReference type="AlphaFoldDB" id="A0A1E7W6C0"/>
<sequence length="49" mass="5171">MVGEAMIYHLTIKHEDGSTEHRTAIGAIKAICDALYDAGALGVTAMVQP</sequence>
<keyword evidence="2" id="KW-1185">Reference proteome</keyword>
<comment type="caution">
    <text evidence="1">The sequence shown here is derived from an EMBL/GenBank/DDBJ whole genome shotgun (WGS) entry which is preliminary data.</text>
</comment>
<proteinExistence type="predicted"/>
<evidence type="ECO:0000313" key="2">
    <source>
        <dbReference type="Proteomes" id="UP000175989"/>
    </source>
</evidence>
<accession>A0A1E7W6C0</accession>
<dbReference type="Proteomes" id="UP000175989">
    <property type="component" value="Unassembled WGS sequence"/>
</dbReference>
<organism evidence="1 2">
    <name type="scientific">Duganella phyllosphaerae</name>
    <dbReference type="NCBI Taxonomy" id="762836"/>
    <lineage>
        <taxon>Bacteria</taxon>
        <taxon>Pseudomonadati</taxon>
        <taxon>Pseudomonadota</taxon>
        <taxon>Betaproteobacteria</taxon>
        <taxon>Burkholderiales</taxon>
        <taxon>Oxalobacteraceae</taxon>
        <taxon>Telluria group</taxon>
        <taxon>Duganella</taxon>
    </lineage>
</organism>
<dbReference type="EMBL" id="LROM01000152">
    <property type="protein sequence ID" value="OEZ91512.1"/>
    <property type="molecule type" value="Genomic_DNA"/>
</dbReference>